<dbReference type="InterPro" id="IPR009081">
    <property type="entry name" value="PP-bd_ACP"/>
</dbReference>
<gene>
    <name evidence="6" type="ORF">BST11_04760</name>
    <name evidence="5" type="ORF">H7K38_18865</name>
</gene>
<dbReference type="EMBL" id="MVHD01000004">
    <property type="protein sequence ID" value="OQZ92716.1"/>
    <property type="molecule type" value="Genomic_DNA"/>
</dbReference>
<dbReference type="GO" id="GO:0044550">
    <property type="term" value="P:secondary metabolite biosynthetic process"/>
    <property type="evidence" value="ECO:0007669"/>
    <property type="project" value="TreeGrafter"/>
</dbReference>
<evidence type="ECO:0000256" key="1">
    <source>
        <dbReference type="ARBA" id="ARBA00001957"/>
    </source>
</evidence>
<dbReference type="Gene3D" id="3.30.559.30">
    <property type="entry name" value="Nonribosomal peptide synthetase, condensation domain"/>
    <property type="match status" value="2"/>
</dbReference>
<comment type="caution">
    <text evidence="5">The sequence shown here is derived from an EMBL/GenBank/DDBJ whole genome shotgun (WGS) entry which is preliminary data.</text>
</comment>
<dbReference type="Gene3D" id="1.10.1200.10">
    <property type="entry name" value="ACP-like"/>
    <property type="match status" value="1"/>
</dbReference>
<dbReference type="SUPFAM" id="SSF47336">
    <property type="entry name" value="ACP-like"/>
    <property type="match status" value="1"/>
</dbReference>
<evidence type="ECO:0000313" key="5">
    <source>
        <dbReference type="EMBL" id="MCV7380699.1"/>
    </source>
</evidence>
<evidence type="ECO:0000313" key="7">
    <source>
        <dbReference type="Proteomes" id="UP000192319"/>
    </source>
</evidence>
<keyword evidence="2" id="KW-0596">Phosphopantetheine</keyword>
<dbReference type="InterPro" id="IPR036736">
    <property type="entry name" value="ACP-like_sf"/>
</dbReference>
<dbReference type="CDD" id="cd05930">
    <property type="entry name" value="A_NRPS"/>
    <property type="match status" value="1"/>
</dbReference>
<dbReference type="PANTHER" id="PTHR45527:SF1">
    <property type="entry name" value="FATTY ACID SYNTHASE"/>
    <property type="match status" value="1"/>
</dbReference>
<dbReference type="GO" id="GO:0043041">
    <property type="term" value="P:amino acid activation for nonribosomal peptide biosynthetic process"/>
    <property type="evidence" value="ECO:0007669"/>
    <property type="project" value="TreeGrafter"/>
</dbReference>
<reference evidence="5" key="3">
    <citation type="journal article" date="2022" name="BMC Genomics">
        <title>Comparative genome analysis of mycobacteria focusing on tRNA and non-coding RNA.</title>
        <authorList>
            <person name="Behra P.R.K."/>
            <person name="Pettersson B.M.F."/>
            <person name="Ramesh M."/>
            <person name="Das S."/>
            <person name="Dasgupta S."/>
            <person name="Kirsebom L.A."/>
        </authorList>
    </citation>
    <scope>NUCLEOTIDE SEQUENCE</scope>
    <source>
        <strain evidence="5">CCUG 55640</strain>
    </source>
</reference>
<protein>
    <submittedName>
        <fullName evidence="5">Non-ribosomal peptide synthetase</fullName>
    </submittedName>
</protein>
<dbReference type="InterPro" id="IPR000873">
    <property type="entry name" value="AMP-dep_synth/lig_dom"/>
</dbReference>
<dbReference type="Pfam" id="PF00550">
    <property type="entry name" value="PP-binding"/>
    <property type="match status" value="1"/>
</dbReference>
<dbReference type="GO" id="GO:0031177">
    <property type="term" value="F:phosphopantetheine binding"/>
    <property type="evidence" value="ECO:0007669"/>
    <property type="project" value="InterPro"/>
</dbReference>
<dbReference type="Gene3D" id="3.30.559.10">
    <property type="entry name" value="Chloramphenicol acetyltransferase-like domain"/>
    <property type="match status" value="2"/>
</dbReference>
<evidence type="ECO:0000256" key="3">
    <source>
        <dbReference type="ARBA" id="ARBA00022553"/>
    </source>
</evidence>
<feature type="domain" description="Carrier" evidence="4">
    <location>
        <begin position="960"/>
        <end position="1034"/>
    </location>
</feature>
<dbReference type="Pfam" id="PF00501">
    <property type="entry name" value="AMP-binding"/>
    <property type="match status" value="1"/>
</dbReference>
<dbReference type="GO" id="GO:0008610">
    <property type="term" value="P:lipid biosynthetic process"/>
    <property type="evidence" value="ECO:0007669"/>
    <property type="project" value="UniProtKB-ARBA"/>
</dbReference>
<dbReference type="Gene3D" id="2.30.38.10">
    <property type="entry name" value="Luciferase, Domain 3"/>
    <property type="match status" value="1"/>
</dbReference>
<reference evidence="5" key="2">
    <citation type="submission" date="2020-07" db="EMBL/GenBank/DDBJ databases">
        <authorList>
            <person name="Pettersson B.M.F."/>
            <person name="Behra P.R.K."/>
            <person name="Ramesh M."/>
            <person name="Das S."/>
            <person name="Dasgupta S."/>
            <person name="Kirsebom L.A."/>
        </authorList>
    </citation>
    <scope>NUCLEOTIDE SEQUENCE</scope>
    <source>
        <strain evidence="5">CCUG 55640</strain>
    </source>
</reference>
<dbReference type="NCBIfam" id="TIGR01733">
    <property type="entry name" value="AA-adenyl-dom"/>
    <property type="match status" value="1"/>
</dbReference>
<dbReference type="InterPro" id="IPR025110">
    <property type="entry name" value="AMP-bd_C"/>
</dbReference>
<dbReference type="InterPro" id="IPR023213">
    <property type="entry name" value="CAT-like_dom_sf"/>
</dbReference>
<evidence type="ECO:0000313" key="8">
    <source>
        <dbReference type="Proteomes" id="UP001141650"/>
    </source>
</evidence>
<evidence type="ECO:0000259" key="4">
    <source>
        <dbReference type="PROSITE" id="PS50075"/>
    </source>
</evidence>
<dbReference type="RefSeq" id="WP_083136826.1">
    <property type="nucleotide sequence ID" value="NZ_JACKVH010000017.1"/>
</dbReference>
<dbReference type="GO" id="GO:0005829">
    <property type="term" value="C:cytosol"/>
    <property type="evidence" value="ECO:0007669"/>
    <property type="project" value="TreeGrafter"/>
</dbReference>
<evidence type="ECO:0000313" key="6">
    <source>
        <dbReference type="EMBL" id="OQZ92716.1"/>
    </source>
</evidence>
<dbReference type="GO" id="GO:0003824">
    <property type="term" value="F:catalytic activity"/>
    <property type="evidence" value="ECO:0007669"/>
    <property type="project" value="InterPro"/>
</dbReference>
<dbReference type="SUPFAM" id="SSF56801">
    <property type="entry name" value="Acetyl-CoA synthetase-like"/>
    <property type="match status" value="1"/>
</dbReference>
<dbReference type="InterPro" id="IPR001242">
    <property type="entry name" value="Condensation_dom"/>
</dbReference>
<dbReference type="SUPFAM" id="SSF52777">
    <property type="entry name" value="CoA-dependent acyltransferases"/>
    <property type="match status" value="4"/>
</dbReference>
<dbReference type="Proteomes" id="UP001141650">
    <property type="component" value="Unassembled WGS sequence"/>
</dbReference>
<dbReference type="InterPro" id="IPR010071">
    <property type="entry name" value="AA_adenyl_dom"/>
</dbReference>
<organism evidence="5 8">
    <name type="scientific">Mycobacterium alsense</name>
    <dbReference type="NCBI Taxonomy" id="324058"/>
    <lineage>
        <taxon>Bacteria</taxon>
        <taxon>Bacillati</taxon>
        <taxon>Actinomycetota</taxon>
        <taxon>Actinomycetes</taxon>
        <taxon>Mycobacteriales</taxon>
        <taxon>Mycobacteriaceae</taxon>
        <taxon>Mycobacterium</taxon>
    </lineage>
</organism>
<dbReference type="CDD" id="cd19543">
    <property type="entry name" value="DCL_NRPS"/>
    <property type="match status" value="1"/>
</dbReference>
<comment type="cofactor">
    <cofactor evidence="1">
        <name>pantetheine 4'-phosphate</name>
        <dbReference type="ChEBI" id="CHEBI:47942"/>
    </cofactor>
</comment>
<name>A0AA41XS65_9MYCO</name>
<dbReference type="Pfam" id="PF00668">
    <property type="entry name" value="Condensation"/>
    <property type="match status" value="2"/>
</dbReference>
<evidence type="ECO:0000256" key="2">
    <source>
        <dbReference type="ARBA" id="ARBA00022450"/>
    </source>
</evidence>
<dbReference type="PANTHER" id="PTHR45527">
    <property type="entry name" value="NONRIBOSOMAL PEPTIDE SYNTHETASE"/>
    <property type="match status" value="1"/>
</dbReference>
<proteinExistence type="predicted"/>
<dbReference type="InterPro" id="IPR020806">
    <property type="entry name" value="PKS_PP-bd"/>
</dbReference>
<dbReference type="Pfam" id="PF13193">
    <property type="entry name" value="AMP-binding_C"/>
    <property type="match status" value="1"/>
</dbReference>
<sequence length="1470" mass="156310">MTRADSRPAIEDVMALSPLQLGLFSMAALSAEAGAAGPDEAEAADPYVIAMAADVTGSLDVGLLRECAATMLARHPNLRASFVHGNLSRPVQVVPSSVELPWRMVRAAPDEVDALEAEERRRRFDLGRGPLIRFLLIELPDRRWRLAVVAHHIVIDGWSLPLFVSELLTLYRAGGDAAALPPPPRAYRDYIGWLAGRDQTGSRALWAEHLKGLDGPTLLSPALTATPPAAGIPRRTTLRLDHEATAGLADAARARGVTLNTIVQMAWAAILSAYTGRADVTFGVTVSGRPGELSGVETMVGMFINTVPLRMRLDPRDTVGAQCLALQRESAALRDHSYLGLAELRSIAGLSEMFDTLLVYENFPPGEVVGANEFTANGATFRPVALESVSHFPVTIAAHVSAGQLTVLVEALDGALGTTAPEALGGRLLAVARRLFDAWDRPLRGLDILLDAERDRAPVAPRVAGPTTAVHLRFAEIAAARPDSVAVSWAGGRLTYRDLDALADRVAAALGRAGVGPETPVAITLPRGPSYVAAMLAILKAGGMIVPLDPAMPGERIAEVLRQTSAPIVVDETWFAANSANGSAAPAEYRPVAAPPDHAAYAVFTSGTTGAPKGVVGTHRALSAYADDHIERVLRPAAARIGRPLRIAHAWSFTFDAAWQPLAALLDGHSVHIVADDRQRDAEALVETIDRFGLDMIDTTPSMFTQLHNAGLLRAVPLTVLALGGEALGSGAWRAIQQECARTGMTAFNCYGPTETTVEAVVAAIGEHGRPAIGRPTRTTRAYVLDGWLRPVPDGAAGELYLAGDQLTRGYLGRAAETGARFVADPNGRGARMYRTGDVVRRMADGGLEFLGRSDDQLKIRGFRVEPGEIAAVLGSHDGVCGAHVTTRGHATGPRLVAYVAGGANPPAVNELRAMLIDRLPRYLVPHHIVVLDELPLTPHGKVDENALAAIDLDGGTATPPETATEIALAEAFAEVLRSAHVDVAAGFLEMGLDSIVALSVVQAARRRGIALRARLMVECETIRQLAAAIDADNHRALRHATSNGPGEPGGPIPLLPSAHWLYEHGDPRRLAQTEAIRLPATVTREQLRAALAGIVDGHEVLRARLDRATMTLVPGPAADVLREVRVDDLDAAVAARAAEAVERLDPERGSLLEAVWLRPPAGQGVLLLTAHVLAMDPASWRVVLGELDAALRALSDGRSPAPAREHTGYRRWAAALTERAHRLDTVGFWRAQLEGDDPDIGARRLRPGHDLADDLAVRTAFVDEEVSRRLLNSGMPLPELLVAATAAMVTRWRQVRGQATPPPLLALETHGRADGLVDGPGGRDIDTSDTVGLLSSIYPLRVDTAHRAGLPAIPGDGVDYGLLRYLRADTAEQLAGFPGPQLLLNYLGAAHAGGGTGLQLDRELLAGLSPVPEPGLAVRHELSILAVVLTVGEQRVLAAQWRALPDILGDADIAELQRLWSDSLREVAA</sequence>
<dbReference type="Gene3D" id="3.40.50.980">
    <property type="match status" value="2"/>
</dbReference>
<dbReference type="EMBL" id="JACKVH010000017">
    <property type="protein sequence ID" value="MCV7380699.1"/>
    <property type="molecule type" value="Genomic_DNA"/>
</dbReference>
<keyword evidence="7" id="KW-1185">Reference proteome</keyword>
<keyword evidence="3" id="KW-0597">Phosphoprotein</keyword>
<dbReference type="Proteomes" id="UP000192319">
    <property type="component" value="Unassembled WGS sequence"/>
</dbReference>
<dbReference type="InterPro" id="IPR045851">
    <property type="entry name" value="AMP-bd_C_sf"/>
</dbReference>
<accession>A0AA41XS65</accession>
<dbReference type="Gene3D" id="3.30.300.30">
    <property type="match status" value="1"/>
</dbReference>
<dbReference type="SMART" id="SM00823">
    <property type="entry name" value="PKS_PP"/>
    <property type="match status" value="1"/>
</dbReference>
<dbReference type="PROSITE" id="PS50075">
    <property type="entry name" value="CARRIER"/>
    <property type="match status" value="1"/>
</dbReference>
<reference evidence="6 7" key="1">
    <citation type="submission" date="2017-02" db="EMBL/GenBank/DDBJ databases">
        <title>The new phylogeny of genus Mycobacterium.</title>
        <authorList>
            <person name="Tortoli E."/>
            <person name="Trovato A."/>
            <person name="Cirillo D.M."/>
        </authorList>
    </citation>
    <scope>NUCLEOTIDE SEQUENCE [LARGE SCALE GENOMIC DNA]</scope>
    <source>
        <strain evidence="6 7">DSM 45230</strain>
    </source>
</reference>